<dbReference type="GO" id="GO:0008270">
    <property type="term" value="F:zinc ion binding"/>
    <property type="evidence" value="ECO:0007669"/>
    <property type="project" value="InterPro"/>
</dbReference>
<dbReference type="VEuPathDB" id="FungiDB:ATEG_04321"/>
<dbReference type="PROSITE" id="PS50966">
    <property type="entry name" value="ZF_SWIM"/>
    <property type="match status" value="1"/>
</dbReference>
<evidence type="ECO:0000313" key="3">
    <source>
        <dbReference type="Proteomes" id="UP000452235"/>
    </source>
</evidence>
<gene>
    <name evidence="2" type="ORF">ATEIFO6365_0002076300</name>
</gene>
<accession>A0A5M3YP93</accession>
<evidence type="ECO:0000256" key="1">
    <source>
        <dbReference type="SAM" id="MobiDB-lite"/>
    </source>
</evidence>
<feature type="region of interest" description="Disordered" evidence="1">
    <location>
        <begin position="1"/>
        <end position="37"/>
    </location>
</feature>
<dbReference type="AlphaFoldDB" id="A0A5M3YP93"/>
<name>A0A5M3YP93_ASPTE</name>
<proteinExistence type="predicted"/>
<evidence type="ECO:0000313" key="2">
    <source>
        <dbReference type="EMBL" id="GFF13652.1"/>
    </source>
</evidence>
<reference evidence="2 3" key="1">
    <citation type="submission" date="2020-01" db="EMBL/GenBank/DDBJ databases">
        <title>Aspergillus terreus IFO 6365 whole genome shotgun sequence.</title>
        <authorList>
            <person name="Kanamasa S."/>
            <person name="Takahashi H."/>
        </authorList>
    </citation>
    <scope>NUCLEOTIDE SEQUENCE [LARGE SCALE GENOMIC DNA]</scope>
    <source>
        <strain evidence="2 3">IFO 6365</strain>
    </source>
</reference>
<sequence length="352" mass="38764">MPPTPTQPERTPHTDRGSGLMDTASDDNNAEEGDSGQSLVIQGKSGISYDLAGLDPDSEARALVGLTSEFEVISCTTTETGYDFQLLERPRVHLNHNAYTCTCSTFASRPDVACQHIFWLLDQLHGCLVPQRPPSEVPLASDGRSLGFVRIEGLLKGNLETVADQLNWQYTRSEAEGGMSRPQNVRDIMSAYRPAVLPDEFRLDLLDDAGQTRTPEQCVVQGDFEATMFRLAVHDEAVYSSLCKAMPPGARAAIYFDKMQERTRRLLADFDRYCQAGQAAGAPPMDAQEVVDELGRNVRRIRENIVARAPHGMEGAAKALVTLLEDICNRSNDALDSVKLQVSALLRDLPRI</sequence>
<protein>
    <submittedName>
        <fullName evidence="2">SWIM zinc finger family protein</fullName>
    </submittedName>
</protein>
<dbReference type="OrthoDB" id="5387895at2759"/>
<organism evidence="2 3">
    <name type="scientific">Aspergillus terreus</name>
    <dbReference type="NCBI Taxonomy" id="33178"/>
    <lineage>
        <taxon>Eukaryota</taxon>
        <taxon>Fungi</taxon>
        <taxon>Dikarya</taxon>
        <taxon>Ascomycota</taxon>
        <taxon>Pezizomycotina</taxon>
        <taxon>Eurotiomycetes</taxon>
        <taxon>Eurotiomycetidae</taxon>
        <taxon>Eurotiales</taxon>
        <taxon>Aspergillaceae</taxon>
        <taxon>Aspergillus</taxon>
        <taxon>Aspergillus subgen. Circumdati</taxon>
    </lineage>
</organism>
<comment type="caution">
    <text evidence="2">The sequence shown here is derived from an EMBL/GenBank/DDBJ whole genome shotgun (WGS) entry which is preliminary data.</text>
</comment>
<dbReference type="Proteomes" id="UP000452235">
    <property type="component" value="Unassembled WGS sequence"/>
</dbReference>
<feature type="compositionally biased region" description="Acidic residues" evidence="1">
    <location>
        <begin position="24"/>
        <end position="34"/>
    </location>
</feature>
<dbReference type="EMBL" id="BLJY01000002">
    <property type="protein sequence ID" value="GFF13652.1"/>
    <property type="molecule type" value="Genomic_DNA"/>
</dbReference>
<dbReference type="InterPro" id="IPR007527">
    <property type="entry name" value="Znf_SWIM"/>
</dbReference>
<keyword evidence="3" id="KW-1185">Reference proteome</keyword>